<dbReference type="CDD" id="cd02440">
    <property type="entry name" value="AdoMet_MTases"/>
    <property type="match status" value="1"/>
</dbReference>
<dbReference type="GO" id="GO:0032259">
    <property type="term" value="P:methylation"/>
    <property type="evidence" value="ECO:0007669"/>
    <property type="project" value="UniProtKB-KW"/>
</dbReference>
<accession>A0A0M3DK72</accession>
<reference evidence="1 2" key="1">
    <citation type="submission" date="2015-04" db="EMBL/GenBank/DDBJ databases">
        <title>Microcin producing Clostridium sp. JC272T.</title>
        <authorList>
            <person name="Jyothsna T."/>
            <person name="Sasikala C."/>
            <person name="Ramana C."/>
        </authorList>
    </citation>
    <scope>NUCLEOTIDE SEQUENCE [LARGE SCALE GENOMIC DNA]</scope>
    <source>
        <strain evidence="1 2">JC272</strain>
    </source>
</reference>
<keyword evidence="1" id="KW-0808">Transferase</keyword>
<keyword evidence="2" id="KW-1185">Reference proteome</keyword>
<dbReference type="Gene3D" id="3.40.50.150">
    <property type="entry name" value="Vaccinia Virus protein VP39"/>
    <property type="match status" value="1"/>
</dbReference>
<dbReference type="PATRIC" id="fig|1629550.3.peg.3221"/>
<comment type="caution">
    <text evidence="1">The sequence shown here is derived from an EMBL/GenBank/DDBJ whole genome shotgun (WGS) entry which is preliminary data.</text>
</comment>
<dbReference type="AlphaFoldDB" id="A0A0M3DK72"/>
<keyword evidence="1" id="KW-0489">Methyltransferase</keyword>
<dbReference type="Proteomes" id="UP000034407">
    <property type="component" value="Unassembled WGS sequence"/>
</dbReference>
<evidence type="ECO:0000313" key="1">
    <source>
        <dbReference type="EMBL" id="KKY02546.1"/>
    </source>
</evidence>
<dbReference type="EMBL" id="LBBT01000050">
    <property type="protein sequence ID" value="KKY02546.1"/>
    <property type="molecule type" value="Genomic_DNA"/>
</dbReference>
<dbReference type="RefSeq" id="WP_046821911.1">
    <property type="nucleotide sequence ID" value="NZ_JBCLWQ010000002.1"/>
</dbReference>
<dbReference type="SUPFAM" id="SSF53335">
    <property type="entry name" value="S-adenosyl-L-methionine-dependent methyltransferases"/>
    <property type="match status" value="1"/>
</dbReference>
<dbReference type="OrthoDB" id="9780095at2"/>
<sequence>MDEKFYEDLLNINTMGEKLWDSSVTHYHPYQATSYIALDILFKTYTMDKTDNVVDFGCGKGRLIFYLNSFFKCNATGIEMDETYYQDCLINKENYLDKHKRLSSQIDFNCILGQDYQIKAVENKFYFFNPFSVTIFRKIVNNILNSYEKTPRVVDLILYYPSEDYIYFLENNTGFLLYEEVKLHGLYEKDCCERFLIYRMYA</sequence>
<dbReference type="GO" id="GO:0008168">
    <property type="term" value="F:methyltransferase activity"/>
    <property type="evidence" value="ECO:0007669"/>
    <property type="project" value="UniProtKB-KW"/>
</dbReference>
<gene>
    <name evidence="1" type="ORF">VN21_02605</name>
</gene>
<protein>
    <submittedName>
        <fullName evidence="1">SAM-dependent methyltransferase</fullName>
    </submittedName>
</protein>
<proteinExistence type="predicted"/>
<organism evidence="1 2">
    <name type="scientific">Paraclostridium benzoelyticum</name>
    <dbReference type="NCBI Taxonomy" id="1629550"/>
    <lineage>
        <taxon>Bacteria</taxon>
        <taxon>Bacillati</taxon>
        <taxon>Bacillota</taxon>
        <taxon>Clostridia</taxon>
        <taxon>Peptostreptococcales</taxon>
        <taxon>Peptostreptococcaceae</taxon>
        <taxon>Paraclostridium</taxon>
    </lineage>
</organism>
<name>A0A0M3DK72_9FIRM</name>
<evidence type="ECO:0000313" key="2">
    <source>
        <dbReference type="Proteomes" id="UP000034407"/>
    </source>
</evidence>
<dbReference type="InterPro" id="IPR029063">
    <property type="entry name" value="SAM-dependent_MTases_sf"/>
</dbReference>